<proteinExistence type="predicted"/>
<gene>
    <name evidence="2" type="primary">Necator_chrIII.g13078</name>
    <name evidence="2" type="ORF">RB195_012311</name>
</gene>
<accession>A0ABR1D6G6</accession>
<evidence type="ECO:0000256" key="1">
    <source>
        <dbReference type="SAM" id="MobiDB-lite"/>
    </source>
</evidence>
<dbReference type="Proteomes" id="UP001303046">
    <property type="component" value="Unassembled WGS sequence"/>
</dbReference>
<keyword evidence="3" id="KW-1185">Reference proteome</keyword>
<reference evidence="2 3" key="1">
    <citation type="submission" date="2023-08" db="EMBL/GenBank/DDBJ databases">
        <title>A Necator americanus chromosomal reference genome.</title>
        <authorList>
            <person name="Ilik V."/>
            <person name="Petrzelkova K.J."/>
            <person name="Pardy F."/>
            <person name="Fuh T."/>
            <person name="Niatou-Singa F.S."/>
            <person name="Gouil Q."/>
            <person name="Baker L."/>
            <person name="Ritchie M.E."/>
            <person name="Jex A.R."/>
            <person name="Gazzola D."/>
            <person name="Li H."/>
            <person name="Toshio Fujiwara R."/>
            <person name="Zhan B."/>
            <person name="Aroian R.V."/>
            <person name="Pafco B."/>
            <person name="Schwarz E.M."/>
        </authorList>
    </citation>
    <scope>NUCLEOTIDE SEQUENCE [LARGE SCALE GENOMIC DNA]</scope>
    <source>
        <strain evidence="2 3">Aroian</strain>
        <tissue evidence="2">Whole animal</tissue>
    </source>
</reference>
<evidence type="ECO:0000313" key="3">
    <source>
        <dbReference type="Proteomes" id="UP001303046"/>
    </source>
</evidence>
<comment type="caution">
    <text evidence="2">The sequence shown here is derived from an EMBL/GenBank/DDBJ whole genome shotgun (WGS) entry which is preliminary data.</text>
</comment>
<organism evidence="2 3">
    <name type="scientific">Necator americanus</name>
    <name type="common">Human hookworm</name>
    <dbReference type="NCBI Taxonomy" id="51031"/>
    <lineage>
        <taxon>Eukaryota</taxon>
        <taxon>Metazoa</taxon>
        <taxon>Ecdysozoa</taxon>
        <taxon>Nematoda</taxon>
        <taxon>Chromadorea</taxon>
        <taxon>Rhabditida</taxon>
        <taxon>Rhabditina</taxon>
        <taxon>Rhabditomorpha</taxon>
        <taxon>Strongyloidea</taxon>
        <taxon>Ancylostomatidae</taxon>
        <taxon>Bunostominae</taxon>
        <taxon>Necator</taxon>
    </lineage>
</organism>
<sequence>MRVQSVYSPAGNTTYSEVTGTDGNKRLHRPGIEPGPPAWQASILPLNHRCVSKVSTALQETPHIQWSQEQMGTTSETRVSILPLNHHACQSVYSRGNTTYSEVKEQWNKKNIASAGNRTRAARVAGEHSTTEPPIRVQNVYSPAGNTTYSEVTGTDGNNIRNSRIKHCIGRESNPGRPRGRRAFYH</sequence>
<feature type="compositionally biased region" description="Polar residues" evidence="1">
    <location>
        <begin position="1"/>
        <end position="22"/>
    </location>
</feature>
<evidence type="ECO:0000313" key="2">
    <source>
        <dbReference type="EMBL" id="KAK6746121.1"/>
    </source>
</evidence>
<name>A0ABR1D6G6_NECAM</name>
<dbReference type="EMBL" id="JAVFWL010000003">
    <property type="protein sequence ID" value="KAK6746121.1"/>
    <property type="molecule type" value="Genomic_DNA"/>
</dbReference>
<feature type="region of interest" description="Disordered" evidence="1">
    <location>
        <begin position="1"/>
        <end position="36"/>
    </location>
</feature>
<protein>
    <recommendedName>
        <fullName evidence="4">Zasp-like motif domain-containing protein</fullName>
    </recommendedName>
</protein>
<evidence type="ECO:0008006" key="4">
    <source>
        <dbReference type="Google" id="ProtNLM"/>
    </source>
</evidence>